<evidence type="ECO:0000256" key="10">
    <source>
        <dbReference type="ARBA" id="ARBA00023136"/>
    </source>
</evidence>
<dbReference type="Gene3D" id="1.20.1070.10">
    <property type="entry name" value="Rhodopsin 7-helix transmembrane proteins"/>
    <property type="match status" value="2"/>
</dbReference>
<evidence type="ECO:0000256" key="17">
    <source>
        <dbReference type="ARBA" id="ARBA00025827"/>
    </source>
</evidence>
<dbReference type="CTD" id="719"/>
<keyword evidence="7 18" id="KW-0812">Transmembrane</keyword>
<dbReference type="InParanoid" id="A0A6J0UL71"/>
<dbReference type="GO" id="GO:0007200">
    <property type="term" value="P:phospholipase C-activating G protein-coupled receptor signaling pathway"/>
    <property type="evidence" value="ECO:0007669"/>
    <property type="project" value="TreeGrafter"/>
</dbReference>
<name>A0A6J0UL71_9SAUR</name>
<reference evidence="23" key="1">
    <citation type="submission" date="2025-08" db="UniProtKB">
        <authorList>
            <consortium name="RefSeq"/>
        </authorList>
    </citation>
    <scope>IDENTIFICATION</scope>
</reference>
<keyword evidence="6" id="KW-0765">Sulfation</keyword>
<evidence type="ECO:0000256" key="19">
    <source>
        <dbReference type="SAM" id="MobiDB-lite"/>
    </source>
</evidence>
<dbReference type="PANTHER" id="PTHR24225">
    <property type="entry name" value="CHEMOTACTIC RECEPTOR"/>
    <property type="match status" value="1"/>
</dbReference>
<keyword evidence="22" id="KW-1185">Reference proteome</keyword>
<dbReference type="InterPro" id="IPR001644">
    <property type="entry name" value="Anaphtx_C3AR1"/>
</dbReference>
<sequence>MSPFLANESLYKSDGSLMLHHTPTSISMMAIFSLIFLLGLPGNGLVIWVVTLKMKPSVNTTWFLHLAVADFVCCLSLPFNIVHLALHDHWPYGWFFCKIIPSAILLNMFASVFLLTTISIDRCLVVMKPIWCQNHRTVRFASLICGGIWLLAFIMCCPAFFYRETSIDELGNTKCIYSWYGEEYQEDKELGGPFSSDNLFLIHPTLMAGGIYEDPLTDGILDTYPKYHMLNTAGKTNALPSSISNSAGSNRDASLTTTDNPTKFPKTPMNTAISNTSNSNVPPVSFSMDLSANNDSVEMYYYGYFPDSQPPKVFVSITVTRAVFGFFLPFGIMATCYALIAHRMLKRQFAKLRRKTMQVILLIVATFFLCWAPYNVIGLLYLLVIPGTEFSGVLALWDHISTVLAYANSCINPLLYVFVGKKFREKARQTVQEVFEAAFSEEGTCSTGYSQDRSKTTLERGVGVSAL</sequence>
<feature type="transmembrane region" description="Helical" evidence="20">
    <location>
        <begin position="140"/>
        <end position="162"/>
    </location>
</feature>
<dbReference type="GO" id="GO:0004878">
    <property type="term" value="F:complement component C5a receptor activity"/>
    <property type="evidence" value="ECO:0007669"/>
    <property type="project" value="TreeGrafter"/>
</dbReference>
<evidence type="ECO:0000256" key="13">
    <source>
        <dbReference type="ARBA" id="ARBA00023180"/>
    </source>
</evidence>
<dbReference type="KEGG" id="pvt:110085527"/>
<accession>A0A6J0UL71</accession>
<dbReference type="PRINTS" id="PR01060">
    <property type="entry name" value="C3ANPHYLTXNR"/>
</dbReference>
<feature type="transmembrane region" description="Helical" evidence="20">
    <location>
        <begin position="62"/>
        <end position="86"/>
    </location>
</feature>
<keyword evidence="11" id="KW-1015">Disulfide bond</keyword>
<evidence type="ECO:0000256" key="6">
    <source>
        <dbReference type="ARBA" id="ARBA00022641"/>
    </source>
</evidence>
<dbReference type="GO" id="GO:0004930">
    <property type="term" value="F:G protein-coupled receptor activity"/>
    <property type="evidence" value="ECO:0007669"/>
    <property type="project" value="UniProtKB-KW"/>
</dbReference>
<dbReference type="PRINTS" id="PR01104">
    <property type="entry name" value="ANPHYLATOXNR"/>
</dbReference>
<evidence type="ECO:0000256" key="9">
    <source>
        <dbReference type="ARBA" id="ARBA00023040"/>
    </source>
</evidence>
<keyword evidence="10 20" id="KW-0472">Membrane</keyword>
<dbReference type="PANTHER" id="PTHR24225:SF28">
    <property type="entry name" value="C3A ANAPHYLATOXIN CHEMOTACTIC RECEPTOR"/>
    <property type="match status" value="1"/>
</dbReference>
<dbReference type="AlphaFoldDB" id="A0A6J0UL71"/>
<keyword evidence="14 18" id="KW-0807">Transducer</keyword>
<evidence type="ECO:0000256" key="16">
    <source>
        <dbReference type="ARBA" id="ARBA00025736"/>
    </source>
</evidence>
<dbReference type="Proteomes" id="UP001652642">
    <property type="component" value="Chromosome 5"/>
</dbReference>
<dbReference type="PROSITE" id="PS00237">
    <property type="entry name" value="G_PROTEIN_RECEP_F1_1"/>
    <property type="match status" value="1"/>
</dbReference>
<evidence type="ECO:0000256" key="14">
    <source>
        <dbReference type="ARBA" id="ARBA00023224"/>
    </source>
</evidence>
<keyword evidence="5" id="KW-0597">Phosphoprotein</keyword>
<feature type="compositionally biased region" description="Polar residues" evidence="19">
    <location>
        <begin position="241"/>
        <end position="261"/>
    </location>
</feature>
<keyword evidence="4" id="KW-0145">Chemotaxis</keyword>
<gene>
    <name evidence="23" type="primary">C3AR1</name>
</gene>
<feature type="transmembrane region" description="Helical" evidence="20">
    <location>
        <begin position="92"/>
        <end position="120"/>
    </location>
</feature>
<keyword evidence="3" id="KW-1003">Cell membrane</keyword>
<dbReference type="GO" id="GO:0004876">
    <property type="term" value="F:complement component C3a receptor activity"/>
    <property type="evidence" value="ECO:0007669"/>
    <property type="project" value="InterPro"/>
</dbReference>
<evidence type="ECO:0000256" key="15">
    <source>
        <dbReference type="ARBA" id="ARBA00025640"/>
    </source>
</evidence>
<comment type="similarity">
    <text evidence="18">Belongs to the G-protein coupled receptor 1 family.</text>
</comment>
<evidence type="ECO:0000313" key="22">
    <source>
        <dbReference type="Proteomes" id="UP001652642"/>
    </source>
</evidence>
<evidence type="ECO:0000313" key="23">
    <source>
        <dbReference type="RefSeq" id="XP_020661457.2"/>
    </source>
</evidence>
<comment type="similarity">
    <text evidence="16">Belongs to the chemokine-like receptor (CMKLR) family.</text>
</comment>
<feature type="domain" description="G-protein coupled receptors family 1 profile" evidence="21">
    <location>
        <begin position="42"/>
        <end position="416"/>
    </location>
</feature>
<keyword evidence="9 18" id="KW-0297">G-protein coupled receptor</keyword>
<feature type="transmembrane region" description="Helical" evidence="20">
    <location>
        <begin position="313"/>
        <end position="340"/>
    </location>
</feature>
<evidence type="ECO:0000256" key="4">
    <source>
        <dbReference type="ARBA" id="ARBA00022500"/>
    </source>
</evidence>
<dbReference type="InterPro" id="IPR017452">
    <property type="entry name" value="GPCR_Rhodpsn_7TM"/>
</dbReference>
<evidence type="ECO:0000256" key="7">
    <source>
        <dbReference type="ARBA" id="ARBA00022692"/>
    </source>
</evidence>
<comment type="subcellular location">
    <subcellularLocation>
        <location evidence="1">Cell membrane</location>
        <topology evidence="1">Multi-pass membrane protein</topology>
    </subcellularLocation>
</comment>
<evidence type="ECO:0000256" key="2">
    <source>
        <dbReference type="ARBA" id="ARBA00022343"/>
    </source>
</evidence>
<organism evidence="22 23">
    <name type="scientific">Pogona vitticeps</name>
    <name type="common">central bearded dragon</name>
    <dbReference type="NCBI Taxonomy" id="103695"/>
    <lineage>
        <taxon>Eukaryota</taxon>
        <taxon>Metazoa</taxon>
        <taxon>Chordata</taxon>
        <taxon>Craniata</taxon>
        <taxon>Vertebrata</taxon>
        <taxon>Euteleostomi</taxon>
        <taxon>Lepidosauria</taxon>
        <taxon>Squamata</taxon>
        <taxon>Bifurcata</taxon>
        <taxon>Unidentata</taxon>
        <taxon>Episquamata</taxon>
        <taxon>Toxicofera</taxon>
        <taxon>Iguania</taxon>
        <taxon>Acrodonta</taxon>
        <taxon>Agamidae</taxon>
        <taxon>Amphibolurinae</taxon>
        <taxon>Pogona</taxon>
    </lineage>
</organism>
<feature type="transmembrane region" description="Helical" evidence="20">
    <location>
        <begin position="26"/>
        <end position="50"/>
    </location>
</feature>
<dbReference type="Pfam" id="PF00001">
    <property type="entry name" value="7tm_1"/>
    <property type="match status" value="2"/>
</dbReference>
<dbReference type="PRINTS" id="PR00237">
    <property type="entry name" value="GPCRRHODOPSN"/>
</dbReference>
<keyword evidence="12 18" id="KW-0675">Receptor</keyword>
<dbReference type="RefSeq" id="XP_020661457.2">
    <property type="nucleotide sequence ID" value="XM_020805798.2"/>
</dbReference>
<feature type="transmembrane region" description="Helical" evidence="20">
    <location>
        <begin position="396"/>
        <end position="419"/>
    </location>
</feature>
<dbReference type="InterPro" id="IPR002234">
    <property type="entry name" value="Anphylx_rcpt_C3a/C5a1-2"/>
</dbReference>
<dbReference type="GeneID" id="110085527"/>
<dbReference type="SUPFAM" id="SSF81321">
    <property type="entry name" value="Family A G protein-coupled receptor-like"/>
    <property type="match status" value="2"/>
</dbReference>
<proteinExistence type="inferred from homology"/>
<feature type="region of interest" description="Disordered" evidence="19">
    <location>
        <begin position="241"/>
        <end position="272"/>
    </location>
</feature>
<dbReference type="OrthoDB" id="10037617at2759"/>
<evidence type="ECO:0000256" key="18">
    <source>
        <dbReference type="RuleBase" id="RU000688"/>
    </source>
</evidence>
<evidence type="ECO:0000256" key="8">
    <source>
        <dbReference type="ARBA" id="ARBA00022989"/>
    </source>
</evidence>
<evidence type="ECO:0000256" key="11">
    <source>
        <dbReference type="ARBA" id="ARBA00023157"/>
    </source>
</evidence>
<protein>
    <recommendedName>
        <fullName evidence="2">C3a anaphylatoxin chemotactic receptor</fullName>
    </recommendedName>
</protein>
<evidence type="ECO:0000259" key="21">
    <source>
        <dbReference type="PROSITE" id="PS50262"/>
    </source>
</evidence>
<dbReference type="GO" id="GO:0006935">
    <property type="term" value="P:chemotaxis"/>
    <property type="evidence" value="ECO:0007669"/>
    <property type="project" value="UniProtKB-KW"/>
</dbReference>
<dbReference type="InterPro" id="IPR000276">
    <property type="entry name" value="GPCR_Rhodpsn"/>
</dbReference>
<dbReference type="GO" id="GO:0005886">
    <property type="term" value="C:plasma membrane"/>
    <property type="evidence" value="ECO:0007669"/>
    <property type="project" value="UniProtKB-SubCell"/>
</dbReference>
<comment type="function">
    <text evidence="15">Receptor for the chemotactic and inflammatory peptide anaphylatoxin C3a. This receptor stimulates chemotaxis, granule enzyme release and superoxide anion production.</text>
</comment>
<comment type="subunit">
    <text evidence="17">Interacts with VGF-derived peptide TLQP-21.</text>
</comment>
<feature type="transmembrane region" description="Helical" evidence="20">
    <location>
        <begin position="360"/>
        <end position="384"/>
    </location>
</feature>
<evidence type="ECO:0000256" key="3">
    <source>
        <dbReference type="ARBA" id="ARBA00022475"/>
    </source>
</evidence>
<dbReference type="InterPro" id="IPR000826">
    <property type="entry name" value="Formyl_rcpt-rel"/>
</dbReference>
<evidence type="ECO:0000256" key="12">
    <source>
        <dbReference type="ARBA" id="ARBA00023170"/>
    </source>
</evidence>
<keyword evidence="13" id="KW-0325">Glycoprotein</keyword>
<evidence type="ECO:0000256" key="1">
    <source>
        <dbReference type="ARBA" id="ARBA00004651"/>
    </source>
</evidence>
<dbReference type="GO" id="GO:0007204">
    <property type="term" value="P:positive regulation of cytosolic calcium ion concentration"/>
    <property type="evidence" value="ECO:0007669"/>
    <property type="project" value="TreeGrafter"/>
</dbReference>
<evidence type="ECO:0000256" key="20">
    <source>
        <dbReference type="SAM" id="Phobius"/>
    </source>
</evidence>
<dbReference type="GO" id="GO:0006954">
    <property type="term" value="P:inflammatory response"/>
    <property type="evidence" value="ECO:0007669"/>
    <property type="project" value="TreeGrafter"/>
</dbReference>
<evidence type="ECO:0000256" key="5">
    <source>
        <dbReference type="ARBA" id="ARBA00022553"/>
    </source>
</evidence>
<keyword evidence="8 20" id="KW-1133">Transmembrane helix</keyword>
<dbReference type="PROSITE" id="PS50262">
    <property type="entry name" value="G_PROTEIN_RECEP_F1_2"/>
    <property type="match status" value="1"/>
</dbReference>